<dbReference type="SMART" id="SM00184">
    <property type="entry name" value="RING"/>
    <property type="match status" value="1"/>
</dbReference>
<keyword evidence="7" id="KW-0479">Metal-binding</keyword>
<evidence type="ECO:0000256" key="4">
    <source>
        <dbReference type="ARBA" id="ARBA00012483"/>
    </source>
</evidence>
<keyword evidence="12" id="KW-0472">Membrane</keyword>
<evidence type="ECO:0000256" key="12">
    <source>
        <dbReference type="ARBA" id="ARBA00023136"/>
    </source>
</evidence>
<feature type="domain" description="RING-type" evidence="15">
    <location>
        <begin position="72"/>
        <end position="114"/>
    </location>
</feature>
<keyword evidence="10" id="KW-0862">Zinc</keyword>
<comment type="similarity">
    <text evidence="13">Belongs to the RING-type zinc finger family. ATL subfamily.</text>
</comment>
<evidence type="ECO:0000256" key="13">
    <source>
        <dbReference type="ARBA" id="ARBA00024209"/>
    </source>
</evidence>
<keyword evidence="11" id="KW-1133">Transmembrane helix</keyword>
<keyword evidence="6" id="KW-0812">Transmembrane</keyword>
<protein>
    <recommendedName>
        <fullName evidence="4">RING-type E3 ubiquitin transferase</fullName>
        <ecNumber evidence="4">2.3.2.27</ecNumber>
    </recommendedName>
</protein>
<keyword evidence="9" id="KW-0833">Ubl conjugation pathway</keyword>
<evidence type="ECO:0000256" key="5">
    <source>
        <dbReference type="ARBA" id="ARBA00022679"/>
    </source>
</evidence>
<dbReference type="AlphaFoldDB" id="A0A7J0DZK4"/>
<dbReference type="EC" id="2.3.2.27" evidence="4"/>
<dbReference type="GO" id="GO:0016020">
    <property type="term" value="C:membrane"/>
    <property type="evidence" value="ECO:0007669"/>
    <property type="project" value="UniProtKB-SubCell"/>
</dbReference>
<keyword evidence="17" id="KW-1185">Reference proteome</keyword>
<evidence type="ECO:0000259" key="15">
    <source>
        <dbReference type="PROSITE" id="PS50089"/>
    </source>
</evidence>
<dbReference type="CDD" id="cd16461">
    <property type="entry name" value="RING-H2_EL5-like"/>
    <property type="match status" value="1"/>
</dbReference>
<keyword evidence="8 14" id="KW-0863">Zinc-finger</keyword>
<comment type="subcellular location">
    <subcellularLocation>
        <location evidence="2">Membrane</location>
        <topology evidence="2">Single-pass membrane protein</topology>
    </subcellularLocation>
</comment>
<dbReference type="PANTHER" id="PTHR46913">
    <property type="entry name" value="RING-H2 FINGER PROTEIN ATL16"/>
    <property type="match status" value="1"/>
</dbReference>
<dbReference type="OrthoDB" id="8062037at2759"/>
<sequence>MIGIASTTLAIVLYHLIVVKYCIRAQRTTTATASPHHPSATTGVDEKILETVPILAYSAQNHDLFRVDQNECAVCLVELEEREMVRLLPNCRHAFHVPCVDQWLIGHTTCPICRSPIVVEVIPVVVDQENDGPHHPIQQSHDLENDRTSGERLLLRPCASFMLPTERSPGRLVAGLKRSLSMDQSFLVINMERERAKWLDRHHPHLHHLLLIKWMLQDRIGIDPEGICLQS</sequence>
<comment type="catalytic activity">
    <reaction evidence="1">
        <text>S-ubiquitinyl-[E2 ubiquitin-conjugating enzyme]-L-cysteine + [acceptor protein]-L-lysine = [E2 ubiquitin-conjugating enzyme]-L-cysteine + N(6)-ubiquitinyl-[acceptor protein]-L-lysine.</text>
        <dbReference type="EC" id="2.3.2.27"/>
    </reaction>
</comment>
<evidence type="ECO:0000256" key="1">
    <source>
        <dbReference type="ARBA" id="ARBA00000900"/>
    </source>
</evidence>
<evidence type="ECO:0000256" key="7">
    <source>
        <dbReference type="ARBA" id="ARBA00022723"/>
    </source>
</evidence>
<comment type="caution">
    <text evidence="16">The sequence shown here is derived from an EMBL/GenBank/DDBJ whole genome shotgun (WGS) entry which is preliminary data.</text>
</comment>
<dbReference type="GO" id="GO:0061630">
    <property type="term" value="F:ubiquitin protein ligase activity"/>
    <property type="evidence" value="ECO:0007669"/>
    <property type="project" value="UniProtKB-EC"/>
</dbReference>
<dbReference type="FunFam" id="3.30.40.10:FF:000187">
    <property type="entry name" value="E3 ubiquitin-protein ligase ATL6"/>
    <property type="match status" value="1"/>
</dbReference>
<dbReference type="EMBL" id="BJWL01000455">
    <property type="protein sequence ID" value="GFS45829.1"/>
    <property type="molecule type" value="Genomic_DNA"/>
</dbReference>
<evidence type="ECO:0000256" key="11">
    <source>
        <dbReference type="ARBA" id="ARBA00022989"/>
    </source>
</evidence>
<dbReference type="GO" id="GO:0016567">
    <property type="term" value="P:protein ubiquitination"/>
    <property type="evidence" value="ECO:0007669"/>
    <property type="project" value="UniProtKB-UniPathway"/>
</dbReference>
<evidence type="ECO:0000256" key="8">
    <source>
        <dbReference type="ARBA" id="ARBA00022771"/>
    </source>
</evidence>
<dbReference type="PANTHER" id="PTHR46913:SF1">
    <property type="entry name" value="RING-H2 FINGER PROTEIN ATL16"/>
    <property type="match status" value="1"/>
</dbReference>
<dbReference type="UniPathway" id="UPA00143"/>
<dbReference type="InterPro" id="IPR001841">
    <property type="entry name" value="Znf_RING"/>
</dbReference>
<dbReference type="GO" id="GO:0008270">
    <property type="term" value="F:zinc ion binding"/>
    <property type="evidence" value="ECO:0007669"/>
    <property type="project" value="UniProtKB-KW"/>
</dbReference>
<dbReference type="Gene3D" id="3.30.40.10">
    <property type="entry name" value="Zinc/RING finger domain, C3HC4 (zinc finger)"/>
    <property type="match status" value="1"/>
</dbReference>
<keyword evidence="5" id="KW-0808">Transferase</keyword>
<dbReference type="Proteomes" id="UP000585474">
    <property type="component" value="Unassembled WGS sequence"/>
</dbReference>
<dbReference type="InterPro" id="IPR013083">
    <property type="entry name" value="Znf_RING/FYVE/PHD"/>
</dbReference>
<dbReference type="Pfam" id="PF13639">
    <property type="entry name" value="zf-RING_2"/>
    <property type="match status" value="1"/>
</dbReference>
<proteinExistence type="inferred from homology"/>
<evidence type="ECO:0000256" key="2">
    <source>
        <dbReference type="ARBA" id="ARBA00004167"/>
    </source>
</evidence>
<dbReference type="InterPro" id="IPR044600">
    <property type="entry name" value="ATL1/ATL16-like"/>
</dbReference>
<evidence type="ECO:0000256" key="9">
    <source>
        <dbReference type="ARBA" id="ARBA00022786"/>
    </source>
</evidence>
<dbReference type="PROSITE" id="PS50089">
    <property type="entry name" value="ZF_RING_2"/>
    <property type="match status" value="1"/>
</dbReference>
<gene>
    <name evidence="16" type="ORF">Acr_00g0098450</name>
</gene>
<evidence type="ECO:0000313" key="17">
    <source>
        <dbReference type="Proteomes" id="UP000585474"/>
    </source>
</evidence>
<reference evidence="17" key="1">
    <citation type="submission" date="2019-07" db="EMBL/GenBank/DDBJ databases">
        <title>De Novo Assembly of kiwifruit Actinidia rufa.</title>
        <authorList>
            <person name="Sugita-Konishi S."/>
            <person name="Sato K."/>
            <person name="Mori E."/>
            <person name="Abe Y."/>
            <person name="Kisaki G."/>
            <person name="Hamano K."/>
            <person name="Suezawa K."/>
            <person name="Otani M."/>
            <person name="Fukuda T."/>
            <person name="Manabe T."/>
            <person name="Gomi K."/>
            <person name="Tabuchi M."/>
            <person name="Akimitsu K."/>
            <person name="Kataoka I."/>
        </authorList>
    </citation>
    <scope>NUCLEOTIDE SEQUENCE [LARGE SCALE GENOMIC DNA]</scope>
    <source>
        <strain evidence="17">cv. Fuchu</strain>
    </source>
</reference>
<evidence type="ECO:0000256" key="14">
    <source>
        <dbReference type="PROSITE-ProRule" id="PRU00175"/>
    </source>
</evidence>
<evidence type="ECO:0000256" key="10">
    <source>
        <dbReference type="ARBA" id="ARBA00022833"/>
    </source>
</evidence>
<evidence type="ECO:0000256" key="6">
    <source>
        <dbReference type="ARBA" id="ARBA00022692"/>
    </source>
</evidence>
<name>A0A7J0DZK4_9ERIC</name>
<evidence type="ECO:0000256" key="3">
    <source>
        <dbReference type="ARBA" id="ARBA00004906"/>
    </source>
</evidence>
<accession>A0A7J0DZK4</accession>
<comment type="pathway">
    <text evidence="3">Protein modification; protein ubiquitination.</text>
</comment>
<organism evidence="16 17">
    <name type="scientific">Actinidia rufa</name>
    <dbReference type="NCBI Taxonomy" id="165716"/>
    <lineage>
        <taxon>Eukaryota</taxon>
        <taxon>Viridiplantae</taxon>
        <taxon>Streptophyta</taxon>
        <taxon>Embryophyta</taxon>
        <taxon>Tracheophyta</taxon>
        <taxon>Spermatophyta</taxon>
        <taxon>Magnoliopsida</taxon>
        <taxon>eudicotyledons</taxon>
        <taxon>Gunneridae</taxon>
        <taxon>Pentapetalae</taxon>
        <taxon>asterids</taxon>
        <taxon>Ericales</taxon>
        <taxon>Actinidiaceae</taxon>
        <taxon>Actinidia</taxon>
    </lineage>
</organism>
<evidence type="ECO:0000313" key="16">
    <source>
        <dbReference type="EMBL" id="GFS45829.1"/>
    </source>
</evidence>
<dbReference type="SUPFAM" id="SSF57850">
    <property type="entry name" value="RING/U-box"/>
    <property type="match status" value="1"/>
</dbReference>